<dbReference type="InterPro" id="IPR005194">
    <property type="entry name" value="Glyco_hydro_65_C"/>
</dbReference>
<name>A0AAN6MZC9_9PEZI</name>
<dbReference type="SUPFAM" id="SSF49785">
    <property type="entry name" value="Galactose-binding domain-like"/>
    <property type="match status" value="1"/>
</dbReference>
<dbReference type="Pfam" id="PF22422">
    <property type="entry name" value="MGH1-like_GH"/>
    <property type="match status" value="1"/>
</dbReference>
<dbReference type="AlphaFoldDB" id="A0AAN6MZC9"/>
<reference evidence="3" key="1">
    <citation type="journal article" date="2023" name="Mol. Phylogenet. Evol.">
        <title>Genome-scale phylogeny and comparative genomics of the fungal order Sordariales.</title>
        <authorList>
            <person name="Hensen N."/>
            <person name="Bonometti L."/>
            <person name="Westerberg I."/>
            <person name="Brannstrom I.O."/>
            <person name="Guillou S."/>
            <person name="Cros-Aarteil S."/>
            <person name="Calhoun S."/>
            <person name="Haridas S."/>
            <person name="Kuo A."/>
            <person name="Mondo S."/>
            <person name="Pangilinan J."/>
            <person name="Riley R."/>
            <person name="LaButti K."/>
            <person name="Andreopoulos B."/>
            <person name="Lipzen A."/>
            <person name="Chen C."/>
            <person name="Yan M."/>
            <person name="Daum C."/>
            <person name="Ng V."/>
            <person name="Clum A."/>
            <person name="Steindorff A."/>
            <person name="Ohm R.A."/>
            <person name="Martin F."/>
            <person name="Silar P."/>
            <person name="Natvig D.O."/>
            <person name="Lalanne C."/>
            <person name="Gautier V."/>
            <person name="Ament-Velasquez S.L."/>
            <person name="Kruys A."/>
            <person name="Hutchinson M.I."/>
            <person name="Powell A.J."/>
            <person name="Barry K."/>
            <person name="Miller A.N."/>
            <person name="Grigoriev I.V."/>
            <person name="Debuchy R."/>
            <person name="Gladieux P."/>
            <person name="Hiltunen Thoren M."/>
            <person name="Johannesson H."/>
        </authorList>
    </citation>
    <scope>NUCLEOTIDE SEQUENCE [LARGE SCALE GENOMIC DNA]</scope>
    <source>
        <strain evidence="3">CBS 340.73</strain>
    </source>
</reference>
<evidence type="ECO:0000259" key="1">
    <source>
        <dbReference type="PROSITE" id="PS50022"/>
    </source>
</evidence>
<dbReference type="Pfam" id="PF03633">
    <property type="entry name" value="Glyco_hydro_65C"/>
    <property type="match status" value="1"/>
</dbReference>
<comment type="caution">
    <text evidence="2">The sequence shown here is derived from an EMBL/GenBank/DDBJ whole genome shotgun (WGS) entry which is preliminary data.</text>
</comment>
<dbReference type="InterPro" id="IPR012341">
    <property type="entry name" value="6hp_glycosidase-like_sf"/>
</dbReference>
<keyword evidence="2" id="KW-0378">Hydrolase</keyword>
<dbReference type="PROSITE" id="PS50022">
    <property type="entry name" value="FA58C_3"/>
    <property type="match status" value="1"/>
</dbReference>
<keyword evidence="2" id="KW-0326">Glycosidase</keyword>
<dbReference type="Gene3D" id="2.60.120.260">
    <property type="entry name" value="Galactose-binding domain-like"/>
    <property type="match status" value="1"/>
</dbReference>
<organism evidence="2 3">
    <name type="scientific">Diplogelasinospora grovesii</name>
    <dbReference type="NCBI Taxonomy" id="303347"/>
    <lineage>
        <taxon>Eukaryota</taxon>
        <taxon>Fungi</taxon>
        <taxon>Dikarya</taxon>
        <taxon>Ascomycota</taxon>
        <taxon>Pezizomycotina</taxon>
        <taxon>Sordariomycetes</taxon>
        <taxon>Sordariomycetidae</taxon>
        <taxon>Sordariales</taxon>
        <taxon>Diplogelasinosporaceae</taxon>
        <taxon>Diplogelasinospora</taxon>
    </lineage>
</organism>
<gene>
    <name evidence="2" type="ORF">QBC46DRAFT_323602</name>
</gene>
<sequence length="696" mass="76530">MARKSLYRGLAAVTATQSVSALLDAPALARQYFGNDAAWYLDRIPFFESSDANLTSVYYYRWSIFRAHQRDLGGADGYISTEFLNDVSWQTNPWGSLNDATGFHLLEGRWCRDRRFKEDYATFMLGPHSNTRQYSESMADGVWQGYLVDGVAADAVSRIDAMRAVYDAWTGDSYDASKGLYWVEPLRDATEYTISSIDASGGYDGFTGGQAFRPSINSYQYANAMAIANLAALKGDTATAANYTGKADAIRTLVHAYLWNSTFNHFIDRHYASNLTAGVSYWQPIRGRELVGYVPWTHNLANDNATLAAAWSHMLDSTKLRGTHGLRTNEPSYQYYMRQYRYDAATGRPECQWNGPAWPYQTTQVLAGLANLLDHYPLSSASGVITRADYTRLLLQYVALHYNPNRGGTLALEEDYNADTGAPIVGLPRSPHYFHSGFVDLVLTGFVGLRPRSDDVLEVNPQADPGAITYFRVDRIMYHGREVAVQWDATGSRYGAAGLRVEVDGKAVATSPTLTRLTVSNFAGKAPAAISRPVAVSVQVLPRGSSAVNTTYPVGSTSVSPDPNVNSVHDAIDGRIMFYPETDAANGWDSPVGGQQVWYQVDFGKATRLQSAEIAFFADASQSNVAPKSYTVQTLNGNNKWVDVGAAKYAAPVANGITWASWAPVTANKTRILFTPPAGNRVRLVEFKLFSELVTA</sequence>
<evidence type="ECO:0000313" key="3">
    <source>
        <dbReference type="Proteomes" id="UP001303473"/>
    </source>
</evidence>
<dbReference type="InterPro" id="IPR000421">
    <property type="entry name" value="FA58C"/>
</dbReference>
<proteinExistence type="predicted"/>
<dbReference type="GO" id="GO:0016798">
    <property type="term" value="F:hydrolase activity, acting on glycosyl bonds"/>
    <property type="evidence" value="ECO:0007669"/>
    <property type="project" value="UniProtKB-KW"/>
</dbReference>
<dbReference type="Pfam" id="PF00754">
    <property type="entry name" value="F5_F8_type_C"/>
    <property type="match status" value="1"/>
</dbReference>
<dbReference type="Proteomes" id="UP001303473">
    <property type="component" value="Unassembled WGS sequence"/>
</dbReference>
<accession>A0AAN6MZC9</accession>
<dbReference type="EMBL" id="MU853928">
    <property type="protein sequence ID" value="KAK3935338.1"/>
    <property type="molecule type" value="Genomic_DNA"/>
</dbReference>
<feature type="domain" description="F5/8 type C" evidence="1">
    <location>
        <begin position="547"/>
        <end position="692"/>
    </location>
</feature>
<dbReference type="Gene3D" id="1.50.10.10">
    <property type="match status" value="1"/>
</dbReference>
<dbReference type="InterPro" id="IPR054491">
    <property type="entry name" value="MGH1-like_GH"/>
</dbReference>
<dbReference type="InterPro" id="IPR008979">
    <property type="entry name" value="Galactose-bd-like_sf"/>
</dbReference>
<dbReference type="InterPro" id="IPR008928">
    <property type="entry name" value="6-hairpin_glycosidase_sf"/>
</dbReference>
<keyword evidence="3" id="KW-1185">Reference proteome</keyword>
<evidence type="ECO:0000313" key="2">
    <source>
        <dbReference type="EMBL" id="KAK3935338.1"/>
    </source>
</evidence>
<dbReference type="SUPFAM" id="SSF48208">
    <property type="entry name" value="Six-hairpin glycosidases"/>
    <property type="match status" value="1"/>
</dbReference>
<dbReference type="GO" id="GO:0005975">
    <property type="term" value="P:carbohydrate metabolic process"/>
    <property type="evidence" value="ECO:0007669"/>
    <property type="project" value="InterPro"/>
</dbReference>
<protein>
    <submittedName>
        <fullName evidence="2">Six-hairpin glycosidase</fullName>
    </submittedName>
</protein>